<dbReference type="EMBL" id="MU069713">
    <property type="protein sequence ID" value="KAF5835295.1"/>
    <property type="molecule type" value="Genomic_DNA"/>
</dbReference>
<feature type="region of interest" description="Disordered" evidence="1">
    <location>
        <begin position="48"/>
        <end position="69"/>
    </location>
</feature>
<reference evidence="2" key="1">
    <citation type="submission" date="2017-08" db="EMBL/GenBank/DDBJ databases">
        <authorList>
            <person name="Polle J.E."/>
            <person name="Barry K."/>
            <person name="Cushman J."/>
            <person name="Schmutz J."/>
            <person name="Tran D."/>
            <person name="Hathwaick L.T."/>
            <person name="Yim W.C."/>
            <person name="Jenkins J."/>
            <person name="Mckie-Krisberg Z.M."/>
            <person name="Prochnik S."/>
            <person name="Lindquist E."/>
            <person name="Dockter R.B."/>
            <person name="Adam C."/>
            <person name="Molina H."/>
            <person name="Bunkerborg J."/>
            <person name="Jin E."/>
            <person name="Buchheim M."/>
            <person name="Magnuson J."/>
        </authorList>
    </citation>
    <scope>NUCLEOTIDE SEQUENCE</scope>
    <source>
        <strain evidence="2">CCAP 19/18</strain>
    </source>
</reference>
<evidence type="ECO:0008006" key="4">
    <source>
        <dbReference type="Google" id="ProtNLM"/>
    </source>
</evidence>
<dbReference type="Proteomes" id="UP000815325">
    <property type="component" value="Unassembled WGS sequence"/>
</dbReference>
<sequence>MSLSRASQLKAWKGNCKLHQRLFVLCCTKKSSTLMLYTHRIKRTSKDEINAINPGNQHFTDTHSMHAPC</sequence>
<gene>
    <name evidence="2" type="ORF">DUNSADRAFT_7620</name>
</gene>
<evidence type="ECO:0000256" key="1">
    <source>
        <dbReference type="SAM" id="MobiDB-lite"/>
    </source>
</evidence>
<evidence type="ECO:0000313" key="2">
    <source>
        <dbReference type="EMBL" id="KAF5835295.1"/>
    </source>
</evidence>
<evidence type="ECO:0000313" key="3">
    <source>
        <dbReference type="Proteomes" id="UP000815325"/>
    </source>
</evidence>
<comment type="caution">
    <text evidence="2">The sequence shown here is derived from an EMBL/GenBank/DDBJ whole genome shotgun (WGS) entry which is preliminary data.</text>
</comment>
<accession>A0ABQ7GL15</accession>
<protein>
    <recommendedName>
        <fullName evidence="4">Encoded protein</fullName>
    </recommendedName>
</protein>
<organism evidence="2 3">
    <name type="scientific">Dunaliella salina</name>
    <name type="common">Green alga</name>
    <name type="synonym">Protococcus salinus</name>
    <dbReference type="NCBI Taxonomy" id="3046"/>
    <lineage>
        <taxon>Eukaryota</taxon>
        <taxon>Viridiplantae</taxon>
        <taxon>Chlorophyta</taxon>
        <taxon>core chlorophytes</taxon>
        <taxon>Chlorophyceae</taxon>
        <taxon>CS clade</taxon>
        <taxon>Chlamydomonadales</taxon>
        <taxon>Dunaliellaceae</taxon>
        <taxon>Dunaliella</taxon>
    </lineage>
</organism>
<feature type="compositionally biased region" description="Basic and acidic residues" evidence="1">
    <location>
        <begin position="60"/>
        <end position="69"/>
    </location>
</feature>
<name>A0ABQ7GL15_DUNSA</name>
<keyword evidence="3" id="KW-1185">Reference proteome</keyword>
<proteinExistence type="predicted"/>